<evidence type="ECO:0000256" key="7">
    <source>
        <dbReference type="ARBA" id="ARBA00023136"/>
    </source>
</evidence>
<dbReference type="RefSeq" id="WP_120187242.1">
    <property type="nucleotide sequence ID" value="NZ_RAQM01000010.1"/>
</dbReference>
<dbReference type="CDD" id="cd04179">
    <property type="entry name" value="DPM_DPG-synthase_like"/>
    <property type="match status" value="1"/>
</dbReference>
<keyword evidence="7" id="KW-0472">Membrane</keyword>
<evidence type="ECO:0000256" key="2">
    <source>
        <dbReference type="ARBA" id="ARBA00022676"/>
    </source>
</evidence>
<dbReference type="InterPro" id="IPR050256">
    <property type="entry name" value="Glycosyltransferase_2"/>
</dbReference>
<evidence type="ECO:0000256" key="3">
    <source>
        <dbReference type="ARBA" id="ARBA00022679"/>
    </source>
</evidence>
<keyword evidence="3 9" id="KW-0808">Transferase</keyword>
<dbReference type="GO" id="GO:0009103">
    <property type="term" value="P:lipopolysaccharide biosynthetic process"/>
    <property type="evidence" value="ECO:0007669"/>
    <property type="project" value="UniProtKB-KW"/>
</dbReference>
<dbReference type="GO" id="GO:0099621">
    <property type="term" value="F:undecaprenyl-phosphate 4-deoxy-4-formamido-L-arabinose transferase activity"/>
    <property type="evidence" value="ECO:0007669"/>
    <property type="project" value="TreeGrafter"/>
</dbReference>
<dbReference type="Proteomes" id="UP000285780">
    <property type="component" value="Unassembled WGS sequence"/>
</dbReference>
<dbReference type="Pfam" id="PF00535">
    <property type="entry name" value="Glycos_transf_2"/>
    <property type="match status" value="1"/>
</dbReference>
<proteinExistence type="predicted"/>
<comment type="caution">
    <text evidence="9">The sequence shown here is derived from an EMBL/GenBank/DDBJ whole genome shotgun (WGS) entry which is preliminary data.</text>
</comment>
<dbReference type="AlphaFoldDB" id="A0A420DZP5"/>
<dbReference type="GO" id="GO:0005886">
    <property type="term" value="C:plasma membrane"/>
    <property type="evidence" value="ECO:0007669"/>
    <property type="project" value="TreeGrafter"/>
</dbReference>
<evidence type="ECO:0000313" key="10">
    <source>
        <dbReference type="Proteomes" id="UP000285780"/>
    </source>
</evidence>
<evidence type="ECO:0000256" key="6">
    <source>
        <dbReference type="ARBA" id="ARBA00022989"/>
    </source>
</evidence>
<reference evidence="9 10" key="1">
    <citation type="submission" date="2018-09" db="EMBL/GenBank/DDBJ databases">
        <title>Genomic Encyclopedia of Archaeal and Bacterial Type Strains, Phase II (KMG-II): from individual species to whole genera.</title>
        <authorList>
            <person name="Goeker M."/>
        </authorList>
    </citation>
    <scope>NUCLEOTIDE SEQUENCE [LARGE SCALE GENOMIC DNA]</scope>
    <source>
        <strain evidence="9 10">DSM 16505</strain>
    </source>
</reference>
<keyword evidence="4" id="KW-0812">Transmembrane</keyword>
<evidence type="ECO:0000313" key="9">
    <source>
        <dbReference type="EMBL" id="RKF03127.1"/>
    </source>
</evidence>
<dbReference type="InterPro" id="IPR001173">
    <property type="entry name" value="Glyco_trans_2-like"/>
</dbReference>
<gene>
    <name evidence="9" type="ORF">C8N26_2117</name>
</gene>
<sequence length="239" mass="27592">MDYRMTIIIPVFNEIDNLDRIHSTFTDYFSKSKTKSKVLFIDDGSTDDSFNKISEICTNNPDFEYLKFKENCGLSAAIKAGIDHIETELIGYIDADLQTTPYDFDILLEDIDNYQAVIGYRGKRKDTLSKKIQSLIANSIRRSLINDGVIDTGCPLKVLRTDVAKKIPFFKGMHRFIPALILLQNGKIKQLKVQHFERIAGTSKFNIFNRSLKALRDTFAYRWMRKSYINYTIEKSKIS</sequence>
<keyword evidence="2" id="KW-0328">Glycosyltransferase</keyword>
<dbReference type="PANTHER" id="PTHR48090:SF3">
    <property type="entry name" value="UNDECAPRENYL-PHOSPHATE 4-DEOXY-4-FORMAMIDO-L-ARABINOSE TRANSFERASE"/>
    <property type="match status" value="1"/>
</dbReference>
<keyword evidence="6" id="KW-1133">Transmembrane helix</keyword>
<feature type="domain" description="Glycosyltransferase 2-like" evidence="8">
    <location>
        <begin position="6"/>
        <end position="166"/>
    </location>
</feature>
<evidence type="ECO:0000259" key="8">
    <source>
        <dbReference type="Pfam" id="PF00535"/>
    </source>
</evidence>
<dbReference type="InterPro" id="IPR029044">
    <property type="entry name" value="Nucleotide-diphossugar_trans"/>
</dbReference>
<name>A0A420DZP5_9FLAO</name>
<organism evidence="9 10">
    <name type="scientific">Tenacibaculum lutimaris</name>
    <dbReference type="NCBI Taxonomy" id="285258"/>
    <lineage>
        <taxon>Bacteria</taxon>
        <taxon>Pseudomonadati</taxon>
        <taxon>Bacteroidota</taxon>
        <taxon>Flavobacteriia</taxon>
        <taxon>Flavobacteriales</taxon>
        <taxon>Flavobacteriaceae</taxon>
        <taxon>Tenacibaculum</taxon>
    </lineage>
</organism>
<keyword evidence="1" id="KW-1003">Cell membrane</keyword>
<evidence type="ECO:0000256" key="5">
    <source>
        <dbReference type="ARBA" id="ARBA00022985"/>
    </source>
</evidence>
<evidence type="ECO:0000256" key="4">
    <source>
        <dbReference type="ARBA" id="ARBA00022692"/>
    </source>
</evidence>
<dbReference type="PANTHER" id="PTHR48090">
    <property type="entry name" value="UNDECAPRENYL-PHOSPHATE 4-DEOXY-4-FORMAMIDO-L-ARABINOSE TRANSFERASE-RELATED"/>
    <property type="match status" value="1"/>
</dbReference>
<accession>A0A420DZP5</accession>
<dbReference type="Gene3D" id="3.90.550.10">
    <property type="entry name" value="Spore Coat Polysaccharide Biosynthesis Protein SpsA, Chain A"/>
    <property type="match status" value="1"/>
</dbReference>
<evidence type="ECO:0000256" key="1">
    <source>
        <dbReference type="ARBA" id="ARBA00022475"/>
    </source>
</evidence>
<keyword evidence="5" id="KW-0448">Lipopolysaccharide biosynthesis</keyword>
<dbReference type="EMBL" id="RAQM01000010">
    <property type="protein sequence ID" value="RKF03127.1"/>
    <property type="molecule type" value="Genomic_DNA"/>
</dbReference>
<keyword evidence="10" id="KW-1185">Reference proteome</keyword>
<dbReference type="SUPFAM" id="SSF53448">
    <property type="entry name" value="Nucleotide-diphospho-sugar transferases"/>
    <property type="match status" value="1"/>
</dbReference>
<protein>
    <submittedName>
        <fullName evidence="9">Glycosyltransferase involved in cell wall biosynthesis</fullName>
    </submittedName>
</protein>